<dbReference type="PANTHER" id="PTHR23028">
    <property type="entry name" value="ACETYLTRANSFERASE"/>
    <property type="match status" value="1"/>
</dbReference>
<sequence length="661" mass="76098">MKNLNERFQFERRFRPEIEGLRIVAALLVAVYHIWFNRVSGGVDVFFVISGFLITASIISKIKKDNELSARKYFGSLLKRLLPGALTVIGITSLLSIFLLPSSILLKYIKEAFASLFYFQNLQLAYSSTDYLDKEQMKTPLEHFWAMSIQGQFYIVWFLIFIFVVYILKKVEWVKPEKLITFIFVVLFILSLAFSIYQTAVNQPFAYFNPLARIWQFALGGLMFLHLNKINVPDRISDILGWFGLIGLVLTGMLFDVGSVFPGIASLWPMFCAILILLSGNHPSKYGVERLLSSQPMVFLGGISFGIYLWHWVILSFYKYKINEKVGLIEGIIIILLSITLSMIMTKYIEKPLRNNVIFPKKNFSILYSFNIILIIFLLSSYLLQSYEQSKIEDIANKDLNKISKEYPGALAEKNFKNTKSLQTITTVRNDRSDAYNDGGMTTEGSELIIRKYGEVNNPKKNILLTGGSHSSQWLGALQQFAKNEGILITHICRSGTRFTTDVQLKEEMEWMRKLNTYIEKNSDEIDMIFAPANVTDNKNSAMPDGFKEQFKKMGNLNIKVFAVKDNPRLGRNNHPIEQYERNNNWTMDVTKINSGDEWKDETLTNVVYYNYNQYITPNNIFHPIIGNIFVYYDGSHMTDSYVRTLGPIIKDDVLKELDMK</sequence>
<organism evidence="6 7">
    <name type="scientific">Macrococcoides canis</name>
    <dbReference type="NCBI Taxonomy" id="1855823"/>
    <lineage>
        <taxon>Bacteria</taxon>
        <taxon>Bacillati</taxon>
        <taxon>Bacillota</taxon>
        <taxon>Bacilli</taxon>
        <taxon>Bacillales</taxon>
        <taxon>Staphylococcaceae</taxon>
        <taxon>Macrococcoides</taxon>
    </lineage>
</organism>
<reference evidence="6" key="1">
    <citation type="journal article" date="2020" name="Antimicrob. Agents Chemother.">
        <title>The novel macrolide resistance genes mef(D), msr(F) and msr(H) are present on resistance islands in Macrococcus canis, Macrococcus caseolyticus and Staphylococcus aureus.</title>
        <authorList>
            <person name="Schwendener S."/>
            <person name="Dona V."/>
            <person name="Perreten V."/>
        </authorList>
    </citation>
    <scope>NUCLEOTIDE SEQUENCE</scope>
    <source>
        <strain evidence="6">Epi0076A</strain>
    </source>
</reference>
<dbReference type="RefSeq" id="WP_164953262.1">
    <property type="nucleotide sequence ID" value="NZ_CP047363.1"/>
</dbReference>
<feature type="domain" description="Acyltransferase 3" evidence="4">
    <location>
        <begin position="17"/>
        <end position="346"/>
    </location>
</feature>
<dbReference type="AlphaFoldDB" id="A0AAE6X1T2"/>
<evidence type="ECO:0000259" key="4">
    <source>
        <dbReference type="Pfam" id="PF01757"/>
    </source>
</evidence>
<feature type="transmembrane region" description="Helical" evidence="3">
    <location>
        <begin position="298"/>
        <end position="320"/>
    </location>
</feature>
<feature type="transmembrane region" description="Helical" evidence="3">
    <location>
        <begin position="81"/>
        <end position="100"/>
    </location>
</feature>
<feature type="transmembrane region" description="Helical" evidence="3">
    <location>
        <begin position="206"/>
        <end position="227"/>
    </location>
</feature>
<keyword evidence="6" id="KW-0012">Acyltransferase</keyword>
<keyword evidence="3" id="KW-1133">Transmembrane helix</keyword>
<protein>
    <submittedName>
        <fullName evidence="6">Acyltransferase family protein</fullName>
    </submittedName>
</protein>
<feature type="transmembrane region" description="Helical" evidence="3">
    <location>
        <begin position="239"/>
        <end position="255"/>
    </location>
</feature>
<keyword evidence="3" id="KW-0472">Membrane</keyword>
<dbReference type="GO" id="GO:0016020">
    <property type="term" value="C:membrane"/>
    <property type="evidence" value="ECO:0007669"/>
    <property type="project" value="TreeGrafter"/>
</dbReference>
<evidence type="ECO:0000256" key="2">
    <source>
        <dbReference type="ARBA" id="ARBA00007400"/>
    </source>
</evidence>
<dbReference type="Pfam" id="PF19040">
    <property type="entry name" value="SGNH"/>
    <property type="match status" value="1"/>
</dbReference>
<keyword evidence="6" id="KW-0808">Transferase</keyword>
<evidence type="ECO:0000313" key="6">
    <source>
        <dbReference type="EMBL" id="QIH77992.1"/>
    </source>
</evidence>
<feature type="transmembrane region" description="Helical" evidence="3">
    <location>
        <begin position="144"/>
        <end position="167"/>
    </location>
</feature>
<evidence type="ECO:0000256" key="3">
    <source>
        <dbReference type="SAM" id="Phobius"/>
    </source>
</evidence>
<feature type="domain" description="SGNH" evidence="5">
    <location>
        <begin position="460"/>
        <end position="651"/>
    </location>
</feature>
<accession>A0AAE6X1T2</accession>
<dbReference type="Proteomes" id="UP000501122">
    <property type="component" value="Chromosome"/>
</dbReference>
<name>A0AAE6X1T2_9STAP</name>
<feature type="transmembrane region" description="Helical" evidence="3">
    <location>
        <begin position="326"/>
        <end position="345"/>
    </location>
</feature>
<comment type="similarity">
    <text evidence="2">Belongs to the acyltransferase 3 family.</text>
</comment>
<dbReference type="EMBL" id="CP047363">
    <property type="protein sequence ID" value="QIH77992.1"/>
    <property type="molecule type" value="Genomic_DNA"/>
</dbReference>
<feature type="transmembrane region" description="Helical" evidence="3">
    <location>
        <begin position="42"/>
        <end position="60"/>
    </location>
</feature>
<keyword evidence="3" id="KW-0812">Transmembrane</keyword>
<dbReference type="InterPro" id="IPR002656">
    <property type="entry name" value="Acyl_transf_3_dom"/>
</dbReference>
<dbReference type="GO" id="GO:0000271">
    <property type="term" value="P:polysaccharide biosynthetic process"/>
    <property type="evidence" value="ECO:0007669"/>
    <property type="project" value="TreeGrafter"/>
</dbReference>
<dbReference type="GO" id="GO:0016747">
    <property type="term" value="F:acyltransferase activity, transferring groups other than amino-acyl groups"/>
    <property type="evidence" value="ECO:0007669"/>
    <property type="project" value="InterPro"/>
</dbReference>
<proteinExistence type="inferred from homology"/>
<feature type="transmembrane region" description="Helical" evidence="3">
    <location>
        <begin position="20"/>
        <end position="36"/>
    </location>
</feature>
<dbReference type="InterPro" id="IPR050879">
    <property type="entry name" value="Acyltransferase_3"/>
</dbReference>
<gene>
    <name evidence="6" type="ORF">GTN30_04850</name>
</gene>
<dbReference type="PANTHER" id="PTHR23028:SF53">
    <property type="entry name" value="ACYL_TRANSF_3 DOMAIN-CONTAINING PROTEIN"/>
    <property type="match status" value="1"/>
</dbReference>
<evidence type="ECO:0000313" key="7">
    <source>
        <dbReference type="Proteomes" id="UP000501122"/>
    </source>
</evidence>
<feature type="transmembrane region" description="Helical" evidence="3">
    <location>
        <begin position="366"/>
        <end position="384"/>
    </location>
</feature>
<comment type="subcellular location">
    <subcellularLocation>
        <location evidence="1">Membrane</location>
    </subcellularLocation>
</comment>
<evidence type="ECO:0000259" key="5">
    <source>
        <dbReference type="Pfam" id="PF19040"/>
    </source>
</evidence>
<dbReference type="Pfam" id="PF01757">
    <property type="entry name" value="Acyl_transf_3"/>
    <property type="match status" value="1"/>
</dbReference>
<feature type="transmembrane region" description="Helical" evidence="3">
    <location>
        <begin position="179"/>
        <end position="200"/>
    </location>
</feature>
<dbReference type="InterPro" id="IPR043968">
    <property type="entry name" value="SGNH"/>
</dbReference>
<evidence type="ECO:0000256" key="1">
    <source>
        <dbReference type="ARBA" id="ARBA00004370"/>
    </source>
</evidence>